<dbReference type="InterPro" id="IPR002716">
    <property type="entry name" value="PIN_dom"/>
</dbReference>
<dbReference type="STRING" id="1797716.A3D07_03925"/>
<organism evidence="2 3">
    <name type="scientific">Candidatus Curtissbacteria bacterium RIFCSPHIGHO2_02_FULL_42_15</name>
    <dbReference type="NCBI Taxonomy" id="1797716"/>
    <lineage>
        <taxon>Bacteria</taxon>
        <taxon>Candidatus Curtissiibacteriota</taxon>
    </lineage>
</organism>
<sequence>MGKVFLDTNCFIDTIVRKPEIKILDSLKDYVVYISTLSFHIYCYTYKIKMPDKKVLAQRGKFQLTDFSEDILDRALNGPTDDLEDNVQLHSAAEAECDLFLTNDKRLLGLKFFGKAQIIQKLAGF</sequence>
<dbReference type="Pfam" id="PF01850">
    <property type="entry name" value="PIN"/>
    <property type="match status" value="1"/>
</dbReference>
<name>A0A1F5GEK9_9BACT</name>
<dbReference type="CDD" id="cd09854">
    <property type="entry name" value="PIN_VapC-like"/>
    <property type="match status" value="1"/>
</dbReference>
<reference evidence="2 3" key="1">
    <citation type="journal article" date="2016" name="Nat. Commun.">
        <title>Thousands of microbial genomes shed light on interconnected biogeochemical processes in an aquifer system.</title>
        <authorList>
            <person name="Anantharaman K."/>
            <person name="Brown C.T."/>
            <person name="Hug L.A."/>
            <person name="Sharon I."/>
            <person name="Castelle C.J."/>
            <person name="Probst A.J."/>
            <person name="Thomas B.C."/>
            <person name="Singh A."/>
            <person name="Wilkins M.J."/>
            <person name="Karaoz U."/>
            <person name="Brodie E.L."/>
            <person name="Williams K.H."/>
            <person name="Hubbard S.S."/>
            <person name="Banfield J.F."/>
        </authorList>
    </citation>
    <scope>NUCLEOTIDE SEQUENCE [LARGE SCALE GENOMIC DNA]</scope>
</reference>
<dbReference type="Proteomes" id="UP000177124">
    <property type="component" value="Unassembled WGS sequence"/>
</dbReference>
<accession>A0A1F5GEK9</accession>
<evidence type="ECO:0000313" key="2">
    <source>
        <dbReference type="EMBL" id="OGD90303.1"/>
    </source>
</evidence>
<dbReference type="InterPro" id="IPR029060">
    <property type="entry name" value="PIN-like_dom_sf"/>
</dbReference>
<dbReference type="AlphaFoldDB" id="A0A1F5GEK9"/>
<gene>
    <name evidence="2" type="ORF">A3D07_03925</name>
</gene>
<comment type="caution">
    <text evidence="2">The sequence shown here is derived from an EMBL/GenBank/DDBJ whole genome shotgun (WGS) entry which is preliminary data.</text>
</comment>
<dbReference type="EMBL" id="MFBF01000048">
    <property type="protein sequence ID" value="OGD90303.1"/>
    <property type="molecule type" value="Genomic_DNA"/>
</dbReference>
<dbReference type="SUPFAM" id="SSF88723">
    <property type="entry name" value="PIN domain-like"/>
    <property type="match status" value="1"/>
</dbReference>
<protein>
    <recommendedName>
        <fullName evidence="1">PIN domain-containing protein</fullName>
    </recommendedName>
</protein>
<evidence type="ECO:0000259" key="1">
    <source>
        <dbReference type="Pfam" id="PF01850"/>
    </source>
</evidence>
<proteinExistence type="predicted"/>
<feature type="domain" description="PIN" evidence="1">
    <location>
        <begin position="4"/>
        <end position="107"/>
    </location>
</feature>
<evidence type="ECO:0000313" key="3">
    <source>
        <dbReference type="Proteomes" id="UP000177124"/>
    </source>
</evidence>